<accession>A0A109KMH9</accession>
<dbReference type="PATRIC" id="fig|294.195.peg.4836"/>
<sequence>MTNSSDLNLYDYGLSPLLLPASIDENLLLDATQRWQDCCKDMRELMAGTPSVRTVVNQMLQEQLELDGERTGLKFPATETRGSSILSINDACLFMQQHPSLDTTQVPRGELLYLPDNHRLSGYTVPMLLDELKGLDLEQAIKDAWTRHFLNNRAPNQPVSCRTRATELYKIHFEASGEALLAQGSVSATALNPMFAITDPLLAEPGADRVFTEQIVLKRPAADALLLPGSWVLTLDTDQPVSQLLYLPTQYPTWRTFAKRTDLESWLIDQQQVLFSTSSSDPLATIDYRLKTNLLETGINDWLNLLADAQYREAINPVPGIEIENANMARYPIEAFDKQRQSQSLFVLAPEPPRPPAPEEDTLAQFGLLYSSLPLSQRQARVRQQHNALDALLGEGSPAANRTTRLLQFKQKLDELRAQQQASAVAARLMLQRRTWDLATLNPQFTALYNARVAGLRIEAQIQQVLNQISSDELKLLEVILDSPVTEDRLIEVAAYSMHLSVTEHTNATKKITESELKGPLVFTAAPALKSPASSAASYLVYWPGTGGALQRFASLQALQEALFNISPQDKQLALVLKELTGNPFEHSLSVQQVDFEERAAQLRSTYATLDDAEKLAASLEKLREETLEKLLVPEHGAREAAFLEIVEQNNSSHLADKLPTWLVTQTEEQRERLNTRLKAYIPALERAHTLITQSLPSRDTFVRLKIDSRLRTDFSITKGFTVQLDLPDSTRDIQDPVTGGSGVGGTAVKVTTAPSRKRSKISVDELALRNIDNSMGKRLHYLTLDVTADDTAELNRLKAGINAAYLIKMVRDLNLAKAYETRIYQAFRGTTQGTTFQLSHRRECLTEPLRLMLQIQGQMAFMQKHINADELQVWEAAIDANTPEAWAIGTKRIALLPATLVDDSDNNRYGAVTLSGISFIQEKTSGMTLLYLPDAPDDQCLRRFDSLELARKKLFDLCQTDTLVKYVASRALTGEVQSHINRIDQATTKNYNAIIGVGFPWPATTSLAAHQLDAHMGRLIESNRNDARSNEDLADEKYALKTGVLLNGIKIALGFIPLIGTAVSLADAVTSLYASVDAFRKGDVHHGIEQLASVFDSLVYAGMDAATFGALPATRPSTARTLTRQHQLKHTWRPAFWRNLKSRQMTTTAHRFAGYEFDQPVEVGSLQAVQSGPYRHTLRHISGEHFIADGGRHFKVRYEPTAHEMRLVAKGKLYSPVIAFDETQQWNIYSALHGGHLTGYGGGSRRGRGTPRAGSSRPAAVEQQTPSAIATVQTERQTIINNIGLHAKTLTEQAQRNNLKASDLDNQFRTSTTTGTTSKHRATKDLDRLLIEDVESGKQLFASFETTAQLQGGTLNQILAKTKDWTAMVVGTRYAQLGMNVQRRLAGLREDFIALTELMKAKPPLGAEYLSAQKALKACRVDMLSELKQLEIALNNMETWGKRITLSPHKQVFNEAASPLQKNFTLHRVQTTQAELLLDLLQGERQPLNISWIYQERLLNPAIKKLYRTITSHRDLPEANISRAQRNQVLNNTLEVYEQFHLDLTTWNAMSPSHFDATYVSQMLDAMPQLIERARTGIKKAHAQPQPQHTKAIFETEDGQILVGTEKPAQQQSPRQFIVTDSEGKPVEVWEQNPNNQRYRLRTEQSLPRAQPPTLPGNLPTLVTEAQARLAAVDAVEKTVRSYKTMEPISLEHMLQSEAQALESRANQLQGLSPNHPLIEQLRARATPLRPAGQALRIERTLASKTPTEGYLDYLKEMNRVEIRKVGIRRKLKQKRPDGETDYLQEYAIHDTTKPKNEPIWFAHFHYIKADSAFDTFAKAHLKIPEQQYQGLHWQMKMDGRGVTFADLKIWRGNIDKVFAKKHFEALG</sequence>
<evidence type="ECO:0000313" key="4">
    <source>
        <dbReference type="Proteomes" id="UP000063434"/>
    </source>
</evidence>
<organism evidence="3 4">
    <name type="scientific">Pseudomonas fluorescens</name>
    <dbReference type="NCBI Taxonomy" id="294"/>
    <lineage>
        <taxon>Bacteria</taxon>
        <taxon>Pseudomonadati</taxon>
        <taxon>Pseudomonadota</taxon>
        <taxon>Gammaproteobacteria</taxon>
        <taxon>Pseudomonadales</taxon>
        <taxon>Pseudomonadaceae</taxon>
        <taxon>Pseudomonas</taxon>
    </lineage>
</organism>
<name>A0A109KMH9_PSEFL</name>
<evidence type="ECO:0000313" key="3">
    <source>
        <dbReference type="EMBL" id="KWV71988.1"/>
    </source>
</evidence>
<dbReference type="InterPro" id="IPR046673">
    <property type="entry name" value="ToxA_N"/>
</dbReference>
<dbReference type="EMBL" id="LCYC01000058">
    <property type="protein sequence ID" value="KWV71988.1"/>
    <property type="molecule type" value="Genomic_DNA"/>
</dbReference>
<dbReference type="RefSeq" id="WP_056790038.1">
    <property type="nucleotide sequence ID" value="NZ_LCYC01000058.1"/>
</dbReference>
<evidence type="ECO:0000259" key="2">
    <source>
        <dbReference type="Pfam" id="PF20178"/>
    </source>
</evidence>
<feature type="region of interest" description="Disordered" evidence="1">
    <location>
        <begin position="1241"/>
        <end position="1267"/>
    </location>
</feature>
<dbReference type="Pfam" id="PF20178">
    <property type="entry name" value="ToxA_N"/>
    <property type="match status" value="1"/>
</dbReference>
<feature type="domain" description="Dermonecrotic toxin N-terminal" evidence="2">
    <location>
        <begin position="695"/>
        <end position="971"/>
    </location>
</feature>
<comment type="caution">
    <text evidence="3">The sequence shown here is derived from an EMBL/GenBank/DDBJ whole genome shotgun (WGS) entry which is preliminary data.</text>
</comment>
<proteinExistence type="predicted"/>
<evidence type="ECO:0000256" key="1">
    <source>
        <dbReference type="SAM" id="MobiDB-lite"/>
    </source>
</evidence>
<gene>
    <name evidence="3" type="ORF">PFL603g_04529</name>
</gene>
<dbReference type="Proteomes" id="UP000063434">
    <property type="component" value="Unassembled WGS sequence"/>
</dbReference>
<reference evidence="3 4" key="1">
    <citation type="submission" date="2015-05" db="EMBL/GenBank/DDBJ databases">
        <title>A genomic and transcriptomic approach to investigate the blue pigment phenotype in Pseudomonas fluorescens.</title>
        <authorList>
            <person name="Andreani N.A."/>
            <person name="Cardazzo B."/>
        </authorList>
    </citation>
    <scope>NUCLEOTIDE SEQUENCE [LARGE SCALE GENOMIC DNA]</scope>
    <source>
        <strain evidence="3 4">Ps_40</strain>
    </source>
</reference>
<protein>
    <recommendedName>
        <fullName evidence="2">Dermonecrotic toxin N-terminal domain-containing protein</fullName>
    </recommendedName>
</protein>